<evidence type="ECO:0000313" key="3">
    <source>
        <dbReference type="Proteomes" id="UP001501358"/>
    </source>
</evidence>
<proteinExistence type="predicted"/>
<keyword evidence="3" id="KW-1185">Reference proteome</keyword>
<accession>A0ABP5YPZ8</accession>
<name>A0ABP5YPZ8_9ACTN</name>
<evidence type="ECO:0000256" key="1">
    <source>
        <dbReference type="SAM" id="MobiDB-lite"/>
    </source>
</evidence>
<sequence length="120" mass="12597">MTTQQFEEPVDGAVDPAAGQRAKTTGMAAADAATPVSWQAACDAAIREMARRGEVFQASDLVREGLVDEPPHPNQWGPRFGAAARAGVIRAAGVAQSRRATVHRSLCRTWIGTATARAAA</sequence>
<reference evidence="3" key="1">
    <citation type="journal article" date="2019" name="Int. J. Syst. Evol. Microbiol.">
        <title>The Global Catalogue of Microorganisms (GCM) 10K type strain sequencing project: providing services to taxonomists for standard genome sequencing and annotation.</title>
        <authorList>
            <consortium name="The Broad Institute Genomics Platform"/>
            <consortium name="The Broad Institute Genome Sequencing Center for Infectious Disease"/>
            <person name="Wu L."/>
            <person name="Ma J."/>
        </authorList>
    </citation>
    <scope>NUCLEOTIDE SEQUENCE [LARGE SCALE GENOMIC DNA]</scope>
    <source>
        <strain evidence="3">JCM 6307</strain>
    </source>
</reference>
<organism evidence="2 3">
    <name type="scientific">Streptomyces thermolineatus</name>
    <dbReference type="NCBI Taxonomy" id="44033"/>
    <lineage>
        <taxon>Bacteria</taxon>
        <taxon>Bacillati</taxon>
        <taxon>Actinomycetota</taxon>
        <taxon>Actinomycetes</taxon>
        <taxon>Kitasatosporales</taxon>
        <taxon>Streptomycetaceae</taxon>
        <taxon>Streptomyces</taxon>
    </lineage>
</organism>
<comment type="caution">
    <text evidence="2">The sequence shown here is derived from an EMBL/GenBank/DDBJ whole genome shotgun (WGS) entry which is preliminary data.</text>
</comment>
<dbReference type="Proteomes" id="UP001501358">
    <property type="component" value="Unassembled WGS sequence"/>
</dbReference>
<protein>
    <submittedName>
        <fullName evidence="2">Uncharacterized protein</fullName>
    </submittedName>
</protein>
<dbReference type="EMBL" id="BAAATA010000009">
    <property type="protein sequence ID" value="GAA2485025.1"/>
    <property type="molecule type" value="Genomic_DNA"/>
</dbReference>
<evidence type="ECO:0000313" key="2">
    <source>
        <dbReference type="EMBL" id="GAA2485025.1"/>
    </source>
</evidence>
<feature type="region of interest" description="Disordered" evidence="1">
    <location>
        <begin position="1"/>
        <end position="30"/>
    </location>
</feature>
<gene>
    <name evidence="2" type="ORF">GCM10010406_21600</name>
</gene>
<dbReference type="RefSeq" id="WP_344382977.1">
    <property type="nucleotide sequence ID" value="NZ_BAAATA010000009.1"/>
</dbReference>